<evidence type="ECO:0000313" key="2">
    <source>
        <dbReference type="Proteomes" id="UP000008793"/>
    </source>
</evidence>
<sequence>MKGFFIEIFSPFFAAKFPANFSADAKTLRDRFSLFWTISVSEETI</sequence>
<proteinExistence type="predicted"/>
<reference evidence="1 2" key="1">
    <citation type="journal article" date="2010" name="BMC Genomics">
        <title>Genome comparison of the epiphytic bacteria Erwinia billingiae and E. tasmaniensis with the pear pathogen E. pyrifoliae.</title>
        <authorList>
            <person name="Kube M."/>
            <person name="Migdoll A.M."/>
            <person name="Gehring I."/>
            <person name="Heitmann K."/>
            <person name="Mayer Y."/>
            <person name="Kuhl H."/>
            <person name="Knaust F."/>
            <person name="Geider K."/>
            <person name="Reinhardt R."/>
        </authorList>
    </citation>
    <scope>NUCLEOTIDE SEQUENCE [LARGE SCALE GENOMIC DNA]</scope>
    <source>
        <strain evidence="1 2">Eb661</strain>
    </source>
</reference>
<organism evidence="2">
    <name type="scientific">Erwinia billingiae (strain Eb661)</name>
    <dbReference type="NCBI Taxonomy" id="634500"/>
    <lineage>
        <taxon>Bacteria</taxon>
        <taxon>Pseudomonadati</taxon>
        <taxon>Pseudomonadota</taxon>
        <taxon>Gammaproteobacteria</taxon>
        <taxon>Enterobacterales</taxon>
        <taxon>Erwiniaceae</taxon>
        <taxon>Erwinia</taxon>
    </lineage>
</organism>
<protein>
    <submittedName>
        <fullName evidence="1">Uncharacterized protein</fullName>
    </submittedName>
</protein>
<dbReference type="Proteomes" id="UP000008793">
    <property type="component" value="Chromosome"/>
</dbReference>
<dbReference type="HOGENOM" id="CLU_3199597_0_0_6"/>
<accession>D8MUV2</accession>
<gene>
    <name evidence="1" type="ordered locus">EbC_30780</name>
</gene>
<dbReference type="KEGG" id="ebi:EbC_30780"/>
<name>D8MUV2_ERWBE</name>
<evidence type="ECO:0000313" key="1">
    <source>
        <dbReference type="EMBL" id="CAX60609.1"/>
    </source>
</evidence>
<dbReference type="AlphaFoldDB" id="D8MUV2"/>
<keyword evidence="2" id="KW-1185">Reference proteome</keyword>
<dbReference type="STRING" id="634500.EbC_30780"/>
<dbReference type="EMBL" id="FP236843">
    <property type="protein sequence ID" value="CAX60609.1"/>
    <property type="molecule type" value="Genomic_DNA"/>
</dbReference>